<accession>L0R883</accession>
<keyword evidence="3" id="KW-1185">Reference proteome</keyword>
<reference evidence="2 3" key="1">
    <citation type="submission" date="2012-10" db="EMBL/GenBank/DDBJ databases">
        <authorList>
            <person name="Genoscope - CEA"/>
        </authorList>
    </citation>
    <scope>NUCLEOTIDE SEQUENCE [LARGE SCALE GENOMIC DNA]</scope>
    <source>
        <strain evidence="3">AM13 / DSM 14728</strain>
    </source>
</reference>
<dbReference type="Proteomes" id="UP000010808">
    <property type="component" value="Chromosome"/>
</dbReference>
<dbReference type="STRING" id="1121451.DESAM_20667"/>
<evidence type="ECO:0000256" key="1">
    <source>
        <dbReference type="SAM" id="MobiDB-lite"/>
    </source>
</evidence>
<dbReference type="HOGENOM" id="CLU_3288485_0_0_7"/>
<dbReference type="AlphaFoldDB" id="L0R883"/>
<protein>
    <submittedName>
        <fullName evidence="2">Uncharacterized protein</fullName>
    </submittedName>
</protein>
<proteinExistence type="predicted"/>
<sequence length="40" mass="4184">MQIFFIKTSQAEPATGSKKPTTGMADSQIHGGSICSLRTG</sequence>
<dbReference type="EMBL" id="FO203522">
    <property type="protein sequence ID" value="CCO22954.1"/>
    <property type="molecule type" value="Genomic_DNA"/>
</dbReference>
<gene>
    <name evidence="2" type="ORF">DESAM_20667</name>
</gene>
<evidence type="ECO:0000313" key="2">
    <source>
        <dbReference type="EMBL" id="CCO22954.1"/>
    </source>
</evidence>
<organism evidence="2 3">
    <name type="scientific">Maridesulfovibrio hydrothermalis AM13 = DSM 14728</name>
    <dbReference type="NCBI Taxonomy" id="1121451"/>
    <lineage>
        <taxon>Bacteria</taxon>
        <taxon>Pseudomonadati</taxon>
        <taxon>Thermodesulfobacteriota</taxon>
        <taxon>Desulfovibrionia</taxon>
        <taxon>Desulfovibrionales</taxon>
        <taxon>Desulfovibrionaceae</taxon>
        <taxon>Maridesulfovibrio</taxon>
    </lineage>
</organism>
<feature type="region of interest" description="Disordered" evidence="1">
    <location>
        <begin position="7"/>
        <end position="32"/>
    </location>
</feature>
<name>L0R883_9BACT</name>
<evidence type="ECO:0000313" key="3">
    <source>
        <dbReference type="Proteomes" id="UP000010808"/>
    </source>
</evidence>
<dbReference type="KEGG" id="dhy:DESAM_20667"/>